<dbReference type="AlphaFoldDB" id="A0A174G0G3"/>
<dbReference type="InterPro" id="IPR052370">
    <property type="entry name" value="Meta-cleavage_hydrolase"/>
</dbReference>
<dbReference type="PANTHER" id="PTHR43139">
    <property type="entry name" value="SI:DKEY-122A22.2"/>
    <property type="match status" value="1"/>
</dbReference>
<evidence type="ECO:0000313" key="4">
    <source>
        <dbReference type="Proteomes" id="UP000095594"/>
    </source>
</evidence>
<keyword evidence="3" id="KW-0378">Hydrolase</keyword>
<accession>A0A174G0G3</accession>
<dbReference type="Gene3D" id="3.40.50.1820">
    <property type="entry name" value="alpha/beta hydrolase"/>
    <property type="match status" value="1"/>
</dbReference>
<keyword evidence="1" id="KW-0472">Membrane</keyword>
<gene>
    <name evidence="3" type="ORF">ERS852471_01753</name>
</gene>
<feature type="transmembrane region" description="Helical" evidence="1">
    <location>
        <begin position="24"/>
        <end position="42"/>
    </location>
</feature>
<feature type="domain" description="AB hydrolase-1" evidence="2">
    <location>
        <begin position="79"/>
        <end position="180"/>
    </location>
</feature>
<sequence>MKLLPYSNGLRKVSMKKNRTPKEIAKLILIILSIIFVIGFVYQKISNFITKETLRQRVDYTTVDDRRMDYRLEGEGNYTVVFDGGIGGNLEQWTPVVDELSDDNVSTFVYNRRGYGYSDSGPERTPEEQAQDLKILLRKAGAPEPYILVGEGYGSLVLTSFAEQFKDSVAGVMLINPLDESYIGSKDYNKKQLITKIRRNIEKIGSNFGLTELLDKLNLDVSLDDFENSISGDQLEEFKAQRTKTKYTTAVYNEMNNLSKGLSSSQNPGVFSGIPYYLMTNSDGEKFKDLGDESLTKIYKTESETTFSGLNSTESVVNGIRYIVKELQSKQR</sequence>
<dbReference type="Pfam" id="PF00561">
    <property type="entry name" value="Abhydrolase_1"/>
    <property type="match status" value="1"/>
</dbReference>
<organism evidence="3 4">
    <name type="scientific">Clostridium disporicum</name>
    <dbReference type="NCBI Taxonomy" id="84024"/>
    <lineage>
        <taxon>Bacteria</taxon>
        <taxon>Bacillati</taxon>
        <taxon>Bacillota</taxon>
        <taxon>Clostridia</taxon>
        <taxon>Eubacteriales</taxon>
        <taxon>Clostridiaceae</taxon>
        <taxon>Clostridium</taxon>
    </lineage>
</organism>
<dbReference type="PANTHER" id="PTHR43139:SF52">
    <property type="entry name" value="SI:DKEY-122A22.2"/>
    <property type="match status" value="1"/>
</dbReference>
<evidence type="ECO:0000259" key="2">
    <source>
        <dbReference type="Pfam" id="PF00561"/>
    </source>
</evidence>
<evidence type="ECO:0000313" key="3">
    <source>
        <dbReference type="EMBL" id="CUO53845.1"/>
    </source>
</evidence>
<dbReference type="Proteomes" id="UP000095594">
    <property type="component" value="Unassembled WGS sequence"/>
</dbReference>
<dbReference type="InterPro" id="IPR000073">
    <property type="entry name" value="AB_hydrolase_1"/>
</dbReference>
<protein>
    <submittedName>
        <fullName evidence="3">Alpha/beta hydrolase fold protein</fullName>
    </submittedName>
</protein>
<proteinExistence type="predicted"/>
<evidence type="ECO:0000256" key="1">
    <source>
        <dbReference type="SAM" id="Phobius"/>
    </source>
</evidence>
<dbReference type="GO" id="GO:0016787">
    <property type="term" value="F:hydrolase activity"/>
    <property type="evidence" value="ECO:0007669"/>
    <property type="project" value="UniProtKB-KW"/>
</dbReference>
<dbReference type="SUPFAM" id="SSF53474">
    <property type="entry name" value="alpha/beta-Hydrolases"/>
    <property type="match status" value="1"/>
</dbReference>
<dbReference type="EMBL" id="CYZX01000010">
    <property type="protein sequence ID" value="CUO53845.1"/>
    <property type="molecule type" value="Genomic_DNA"/>
</dbReference>
<dbReference type="RefSeq" id="WP_055265707.1">
    <property type="nucleotide sequence ID" value="NZ_CABIXQ010000010.1"/>
</dbReference>
<dbReference type="InterPro" id="IPR029058">
    <property type="entry name" value="AB_hydrolase_fold"/>
</dbReference>
<keyword evidence="1" id="KW-0812">Transmembrane</keyword>
<dbReference type="OrthoDB" id="59888at2"/>
<name>A0A174G0G3_9CLOT</name>
<keyword evidence="1" id="KW-1133">Transmembrane helix</keyword>
<reference evidence="3 4" key="1">
    <citation type="submission" date="2015-09" db="EMBL/GenBank/DDBJ databases">
        <authorList>
            <consortium name="Pathogen Informatics"/>
        </authorList>
    </citation>
    <scope>NUCLEOTIDE SEQUENCE [LARGE SCALE GENOMIC DNA]</scope>
    <source>
        <strain evidence="3 4">2789STDY5834856</strain>
    </source>
</reference>